<sequence length="332" mass="35652">MASVAVIPSPLGKRSVMLWTADGKSKQLAMEQRSLDNSNYTAYVDRGAAVGAVRATTGLASVIHDHAVTVYGITDYVKNGKSGSTISTLSPIYNPVDPDNARADPGPSYNAVAAAGGSSDYDYIYFLKDPTGLSQQPLIVEYTFNLANPGTRYVYSDFTADPSSALAACLDPYTGNRMVLFQNYQKPFIYFGWSDTQSKQYIVGSNNALKATPLAATLLAYPDKTIEIYMYYVDNNYSLSRASYSGKGSQGQWGKVEPVPGVNSIDAAAGLGVISDTSQGVNHVFYKSSQNSNKDGYIDFQDPFKQALVPSAEGITTEATEVIEAIEAIEAS</sequence>
<reference evidence="1 2" key="1">
    <citation type="submission" date="2019-06" db="EMBL/GenBank/DDBJ databases">
        <title>A chromosomal-level reference genome of Carpinus fangiana (Coryloideae, Betulaceae).</title>
        <authorList>
            <person name="Yang X."/>
            <person name="Wang Z."/>
            <person name="Zhang L."/>
            <person name="Hao G."/>
            <person name="Liu J."/>
            <person name="Yang Y."/>
        </authorList>
    </citation>
    <scope>NUCLEOTIDE SEQUENCE [LARGE SCALE GENOMIC DNA]</scope>
    <source>
        <strain evidence="1">Cfa_2016G</strain>
        <tissue evidence="1">Leaf</tissue>
    </source>
</reference>
<dbReference type="SUPFAM" id="SSF89372">
    <property type="entry name" value="Fucose-specific lectin"/>
    <property type="match status" value="1"/>
</dbReference>
<evidence type="ECO:0000313" key="2">
    <source>
        <dbReference type="Proteomes" id="UP000327013"/>
    </source>
</evidence>
<evidence type="ECO:0000313" key="1">
    <source>
        <dbReference type="EMBL" id="KAB8349757.1"/>
    </source>
</evidence>
<dbReference type="OrthoDB" id="4537659at2759"/>
<evidence type="ECO:0008006" key="3">
    <source>
        <dbReference type="Google" id="ProtNLM"/>
    </source>
</evidence>
<name>A0A5N6KWE2_9ROSI</name>
<gene>
    <name evidence="1" type="ORF">FH972_023771</name>
</gene>
<accession>A0A5N6KWE2</accession>
<proteinExistence type="predicted"/>
<dbReference type="EMBL" id="VIBQ01000014">
    <property type="protein sequence ID" value="KAB8349757.1"/>
    <property type="molecule type" value="Genomic_DNA"/>
</dbReference>
<keyword evidence="2" id="KW-1185">Reference proteome</keyword>
<dbReference type="Gene3D" id="2.120.10.70">
    <property type="entry name" value="Fucose-specific lectin"/>
    <property type="match status" value="1"/>
</dbReference>
<dbReference type="Proteomes" id="UP000327013">
    <property type="component" value="Unassembled WGS sequence"/>
</dbReference>
<dbReference type="AlphaFoldDB" id="A0A5N6KWE2"/>
<organism evidence="1 2">
    <name type="scientific">Carpinus fangiana</name>
    <dbReference type="NCBI Taxonomy" id="176857"/>
    <lineage>
        <taxon>Eukaryota</taxon>
        <taxon>Viridiplantae</taxon>
        <taxon>Streptophyta</taxon>
        <taxon>Embryophyta</taxon>
        <taxon>Tracheophyta</taxon>
        <taxon>Spermatophyta</taxon>
        <taxon>Magnoliopsida</taxon>
        <taxon>eudicotyledons</taxon>
        <taxon>Gunneridae</taxon>
        <taxon>Pentapetalae</taxon>
        <taxon>rosids</taxon>
        <taxon>fabids</taxon>
        <taxon>Fagales</taxon>
        <taxon>Betulaceae</taxon>
        <taxon>Carpinus</taxon>
    </lineage>
</organism>
<protein>
    <recommendedName>
        <fullName evidence="3">Fucose-specific lectin</fullName>
    </recommendedName>
</protein>
<comment type="caution">
    <text evidence="1">The sequence shown here is derived from an EMBL/GenBank/DDBJ whole genome shotgun (WGS) entry which is preliminary data.</text>
</comment>